<name>A0A2K2CKM9_BRADI</name>
<reference evidence="1 2" key="1">
    <citation type="journal article" date="2010" name="Nature">
        <title>Genome sequencing and analysis of the model grass Brachypodium distachyon.</title>
        <authorList>
            <consortium name="International Brachypodium Initiative"/>
        </authorList>
    </citation>
    <scope>NUCLEOTIDE SEQUENCE [LARGE SCALE GENOMIC DNA]</scope>
    <source>
        <strain evidence="1 2">Bd21</strain>
    </source>
</reference>
<protein>
    <recommendedName>
        <fullName evidence="4">Reverse transcriptase zinc-binding domain-containing protein</fullName>
    </recommendedName>
</protein>
<evidence type="ECO:0008006" key="4">
    <source>
        <dbReference type="Google" id="ProtNLM"/>
    </source>
</evidence>
<dbReference type="OrthoDB" id="691957at2759"/>
<dbReference type="EnsemblPlants" id="PNT62575">
    <property type="protein sequence ID" value="PNT62575"/>
    <property type="gene ID" value="BRADI_4g05386v3"/>
</dbReference>
<dbReference type="AlphaFoldDB" id="A0A2K2CKM9"/>
<dbReference type="Gramene" id="PNT62575">
    <property type="protein sequence ID" value="PNT62575"/>
    <property type="gene ID" value="BRADI_4g05386v3"/>
</dbReference>
<dbReference type="EMBL" id="CM000883">
    <property type="protein sequence ID" value="PNT62575.1"/>
    <property type="molecule type" value="Genomic_DNA"/>
</dbReference>
<gene>
    <name evidence="1" type="ORF">BRADI_4g05386v3</name>
</gene>
<accession>A0A2K2CKM9</accession>
<evidence type="ECO:0000313" key="1">
    <source>
        <dbReference type="EMBL" id="PNT62575.1"/>
    </source>
</evidence>
<sequence length="150" mass="16789">MVVKDGASALFWTDRWLDGRAISELAPNLVRLVPRRTQKNRTVREALADRSWIRDIRGIIDPVALLQYFRIWERLRMVQLSDAADTLHLEADLEVLAAATCQNFHLAHPPGGEEGTPRVVSCPTVLAVRPINGDHESPYGRLPLLPLPVA</sequence>
<reference evidence="1" key="2">
    <citation type="submission" date="2017-06" db="EMBL/GenBank/DDBJ databases">
        <title>WGS assembly of Brachypodium distachyon.</title>
        <authorList>
            <consortium name="The International Brachypodium Initiative"/>
            <person name="Lucas S."/>
            <person name="Harmon-Smith M."/>
            <person name="Lail K."/>
            <person name="Tice H."/>
            <person name="Grimwood J."/>
            <person name="Bruce D."/>
            <person name="Barry K."/>
            <person name="Shu S."/>
            <person name="Lindquist E."/>
            <person name="Wang M."/>
            <person name="Pitluck S."/>
            <person name="Vogel J.P."/>
            <person name="Garvin D.F."/>
            <person name="Mockler T.C."/>
            <person name="Schmutz J."/>
            <person name="Rokhsar D."/>
            <person name="Bevan M.W."/>
        </authorList>
    </citation>
    <scope>NUCLEOTIDE SEQUENCE</scope>
    <source>
        <strain evidence="1">Bd21</strain>
    </source>
</reference>
<dbReference type="Proteomes" id="UP000008810">
    <property type="component" value="Chromosome 4"/>
</dbReference>
<dbReference type="InParanoid" id="A0A2K2CKM9"/>
<evidence type="ECO:0000313" key="3">
    <source>
        <dbReference type="Proteomes" id="UP000008810"/>
    </source>
</evidence>
<organism evidence="1">
    <name type="scientific">Brachypodium distachyon</name>
    <name type="common">Purple false brome</name>
    <name type="synonym">Trachynia distachya</name>
    <dbReference type="NCBI Taxonomy" id="15368"/>
    <lineage>
        <taxon>Eukaryota</taxon>
        <taxon>Viridiplantae</taxon>
        <taxon>Streptophyta</taxon>
        <taxon>Embryophyta</taxon>
        <taxon>Tracheophyta</taxon>
        <taxon>Spermatophyta</taxon>
        <taxon>Magnoliopsida</taxon>
        <taxon>Liliopsida</taxon>
        <taxon>Poales</taxon>
        <taxon>Poaceae</taxon>
        <taxon>BOP clade</taxon>
        <taxon>Pooideae</taxon>
        <taxon>Stipodae</taxon>
        <taxon>Brachypodieae</taxon>
        <taxon>Brachypodium</taxon>
    </lineage>
</organism>
<proteinExistence type="predicted"/>
<keyword evidence="3" id="KW-1185">Reference proteome</keyword>
<reference evidence="2" key="3">
    <citation type="submission" date="2018-08" db="UniProtKB">
        <authorList>
            <consortium name="EnsemblPlants"/>
        </authorList>
    </citation>
    <scope>IDENTIFICATION</scope>
    <source>
        <strain evidence="2">cv. Bd21</strain>
    </source>
</reference>
<evidence type="ECO:0000313" key="2">
    <source>
        <dbReference type="EnsemblPlants" id="PNT62575"/>
    </source>
</evidence>